<reference evidence="8" key="1">
    <citation type="submission" date="2020-12" db="EMBL/GenBank/DDBJ databases">
        <title>Sanguibacter suaedae sp. nov., isolated from Suaeda aralocaspica.</title>
        <authorList>
            <person name="Ma Q."/>
        </authorList>
    </citation>
    <scope>NUCLEOTIDE SEQUENCE</scope>
    <source>
        <strain evidence="8">YZGR15</strain>
    </source>
</reference>
<dbReference type="InterPro" id="IPR001279">
    <property type="entry name" value="Metallo-B-lactamas"/>
</dbReference>
<name>A0A934ICI7_9MICO</name>
<evidence type="ECO:0000256" key="4">
    <source>
        <dbReference type="ARBA" id="ARBA00022989"/>
    </source>
</evidence>
<dbReference type="Pfam" id="PF00753">
    <property type="entry name" value="Lactamase_B"/>
    <property type="match status" value="1"/>
</dbReference>
<protein>
    <submittedName>
        <fullName evidence="8">ComEC/Rec2 family competence protein</fullName>
    </submittedName>
</protein>
<dbReference type="SMART" id="SM00849">
    <property type="entry name" value="Lactamase_B"/>
    <property type="match status" value="1"/>
</dbReference>
<feature type="transmembrane region" description="Helical" evidence="6">
    <location>
        <begin position="549"/>
        <end position="570"/>
    </location>
</feature>
<dbReference type="InterPro" id="IPR004477">
    <property type="entry name" value="ComEC_N"/>
</dbReference>
<evidence type="ECO:0000256" key="1">
    <source>
        <dbReference type="ARBA" id="ARBA00004651"/>
    </source>
</evidence>
<evidence type="ECO:0000313" key="9">
    <source>
        <dbReference type="Proteomes" id="UP000602087"/>
    </source>
</evidence>
<evidence type="ECO:0000256" key="5">
    <source>
        <dbReference type="ARBA" id="ARBA00023136"/>
    </source>
</evidence>
<dbReference type="PANTHER" id="PTHR30619:SF1">
    <property type="entry name" value="RECOMBINATION PROTEIN 2"/>
    <property type="match status" value="1"/>
</dbReference>
<dbReference type="AlphaFoldDB" id="A0A934ICI7"/>
<comment type="caution">
    <text evidence="8">The sequence shown here is derived from an EMBL/GenBank/DDBJ whole genome shotgun (WGS) entry which is preliminary data.</text>
</comment>
<keyword evidence="9" id="KW-1185">Reference proteome</keyword>
<keyword evidence="3 6" id="KW-0812">Transmembrane</keyword>
<dbReference type="CDD" id="cd07731">
    <property type="entry name" value="ComA-like_MBL-fold"/>
    <property type="match status" value="1"/>
</dbReference>
<evidence type="ECO:0000259" key="7">
    <source>
        <dbReference type="SMART" id="SM00849"/>
    </source>
</evidence>
<keyword evidence="4 6" id="KW-1133">Transmembrane helix</keyword>
<feature type="transmembrane region" description="Helical" evidence="6">
    <location>
        <begin position="34"/>
        <end position="51"/>
    </location>
</feature>
<feature type="transmembrane region" description="Helical" evidence="6">
    <location>
        <begin position="439"/>
        <end position="458"/>
    </location>
</feature>
<feature type="transmembrane region" description="Helical" evidence="6">
    <location>
        <begin position="350"/>
        <end position="371"/>
    </location>
</feature>
<feature type="transmembrane region" description="Helical" evidence="6">
    <location>
        <begin position="378"/>
        <end position="400"/>
    </location>
</feature>
<feature type="transmembrane region" description="Helical" evidence="6">
    <location>
        <begin position="58"/>
        <end position="78"/>
    </location>
</feature>
<keyword evidence="5 6" id="KW-0472">Membrane</keyword>
<evidence type="ECO:0000256" key="6">
    <source>
        <dbReference type="SAM" id="Phobius"/>
    </source>
</evidence>
<accession>A0A934ICI7</accession>
<dbReference type="InterPro" id="IPR035681">
    <property type="entry name" value="ComA-like_MBL"/>
</dbReference>
<comment type="subcellular location">
    <subcellularLocation>
        <location evidence="1">Cell membrane</location>
        <topology evidence="1">Multi-pass membrane protein</topology>
    </subcellularLocation>
</comment>
<dbReference type="Pfam" id="PF03772">
    <property type="entry name" value="Competence"/>
    <property type="match status" value="1"/>
</dbReference>
<dbReference type="InterPro" id="IPR036866">
    <property type="entry name" value="RibonucZ/Hydroxyglut_hydro"/>
</dbReference>
<feature type="transmembrane region" description="Helical" evidence="6">
    <location>
        <begin position="251"/>
        <end position="274"/>
    </location>
</feature>
<dbReference type="Proteomes" id="UP000602087">
    <property type="component" value="Unassembled WGS sequence"/>
</dbReference>
<dbReference type="InterPro" id="IPR052159">
    <property type="entry name" value="Competence_DNA_uptake"/>
</dbReference>
<dbReference type="SUPFAM" id="SSF56281">
    <property type="entry name" value="Metallo-hydrolase/oxidoreductase"/>
    <property type="match status" value="1"/>
</dbReference>
<feature type="transmembrane region" description="Helical" evidence="6">
    <location>
        <begin position="478"/>
        <end position="501"/>
    </location>
</feature>
<dbReference type="GO" id="GO:0005886">
    <property type="term" value="C:plasma membrane"/>
    <property type="evidence" value="ECO:0007669"/>
    <property type="project" value="UniProtKB-SubCell"/>
</dbReference>
<gene>
    <name evidence="8" type="ORF">JAV76_05075</name>
</gene>
<dbReference type="Gene3D" id="3.60.15.10">
    <property type="entry name" value="Ribonuclease Z/Hydroxyacylglutathione hydrolase-like"/>
    <property type="match status" value="1"/>
</dbReference>
<sequence length="847" mass="85753">MPVVDLRLVPAAAACWVAATVLVAAPGSVVTGVAVAAALVLLVVLGVPHGLGAVRGQVLLVACTLLVLAATVTVQGAARSGGLVGEMLTSGDVGCLRGVVASEVVPLRSGAQGDRYRVTVRVTSVATTVDAGDVRGPARATVLVLGGPELLDLAYGATVDLPATLGATDAGDTRAALAFVEDDPSSLTACRVRVVEPPGPLGRAVNAIRADFLDVTADLSPQARGLVPGVAIGDTSRLPPDLDEAMLATSLTHVTAVSGSHFAILAAAVLGLCTVLSAPRWVRVAVAGVVMAGFVLLVHPEPSVLRAAVMCAVALFAILLGRPSQSMAALCVTVLVLLLVDPWMSRSFGFVLSVLATAGLVVGTAPVTRWLERFVPRWAALAVAVPLAAQLACAPVVVLLDPSVSLYAVPANLLAAPALVPATVLGVLGALLAPWAPAVSLLLATGAGWATAWIALVAEVFADVPGARLPWLPGPAGAWLLAGVTAAGVALVAVRPVEVLSSRLSRARRSRADRSRGAPSWRSDDGTRDVERAARHAGARAALRPVLPAVRCVALLLVAVLVLAVVRPAWLGDLVRRTGGLEVPWAEDWVVASCDVGQGDATLVRTSPGHALLIDVGPQDGGVGDCLDALGVEHLDLLVLTHFHADHVGGLQEALQGRTVTGALVSPVAEPADQERATMRTLVDAGIPVRVAGPDLQGTLPGGGGPDGGDVRWSVLWPATGAGLGANDGSVALDVRAQGLRLVGLGDLETSGQAGVRAVLEAGPDEPVDVVKVAHHGSATQDRALAGLLAPRVALVSSGAGNTYGHPTVDALDLYRSVGAAVVRTDLCGTVGLVVRGDDVLVAGSCL</sequence>
<dbReference type="EMBL" id="JAEINH010000003">
    <property type="protein sequence ID" value="MBI9114384.1"/>
    <property type="molecule type" value="Genomic_DNA"/>
</dbReference>
<feature type="transmembrane region" description="Helical" evidence="6">
    <location>
        <begin position="304"/>
        <end position="320"/>
    </location>
</feature>
<feature type="transmembrane region" description="Helical" evidence="6">
    <location>
        <begin position="281"/>
        <end position="298"/>
    </location>
</feature>
<feature type="domain" description="Metallo-beta-lactamase" evidence="7">
    <location>
        <begin position="598"/>
        <end position="799"/>
    </location>
</feature>
<evidence type="ECO:0000313" key="8">
    <source>
        <dbReference type="EMBL" id="MBI9114384.1"/>
    </source>
</evidence>
<evidence type="ECO:0000256" key="3">
    <source>
        <dbReference type="ARBA" id="ARBA00022692"/>
    </source>
</evidence>
<dbReference type="PANTHER" id="PTHR30619">
    <property type="entry name" value="DNA INTERNALIZATION/COMPETENCE PROTEIN COMEC/REC2"/>
    <property type="match status" value="1"/>
</dbReference>
<evidence type="ECO:0000256" key="2">
    <source>
        <dbReference type="ARBA" id="ARBA00022475"/>
    </source>
</evidence>
<dbReference type="RefSeq" id="WP_198732941.1">
    <property type="nucleotide sequence ID" value="NZ_JAEINH010000003.1"/>
</dbReference>
<proteinExistence type="predicted"/>
<organism evidence="8 9">
    <name type="scientific">Sanguibacter suaedae</name>
    <dbReference type="NCBI Taxonomy" id="2795737"/>
    <lineage>
        <taxon>Bacteria</taxon>
        <taxon>Bacillati</taxon>
        <taxon>Actinomycetota</taxon>
        <taxon>Actinomycetes</taxon>
        <taxon>Micrococcales</taxon>
        <taxon>Sanguibacteraceae</taxon>
        <taxon>Sanguibacter</taxon>
    </lineage>
</organism>
<feature type="transmembrane region" description="Helical" evidence="6">
    <location>
        <begin position="327"/>
        <end position="344"/>
    </location>
</feature>
<keyword evidence="2" id="KW-1003">Cell membrane</keyword>
<feature type="transmembrane region" description="Helical" evidence="6">
    <location>
        <begin position="406"/>
        <end position="432"/>
    </location>
</feature>
<dbReference type="NCBIfam" id="TIGR00360">
    <property type="entry name" value="ComEC_N-term"/>
    <property type="match status" value="1"/>
</dbReference>